<dbReference type="InterPro" id="IPR001789">
    <property type="entry name" value="Sig_transdc_resp-reg_receiver"/>
</dbReference>
<accession>A0A1G8XTT6</accession>
<gene>
    <name evidence="8" type="ORF">SAMN05216212_1238</name>
</gene>
<keyword evidence="3" id="KW-0238">DNA-binding</keyword>
<evidence type="ECO:0000313" key="8">
    <source>
        <dbReference type="EMBL" id="SDJ93989.1"/>
    </source>
</evidence>
<dbReference type="GO" id="GO:0003677">
    <property type="term" value="F:DNA binding"/>
    <property type="evidence" value="ECO:0007669"/>
    <property type="project" value="UniProtKB-KW"/>
</dbReference>
<sequence length="225" mass="24465">MQKHQYSSEKPRQILLVDDHRLLRAGMRALLDDMPGIAVVGECGDGLEALALVRRKRPDVVLLDVSLPGMNGLEVAAHLSQHHPDVRILILSMHSGPEYVARALNAGAQGYLLKDSAFDELAEALHALFAGRDYLCAAIDGEVVERFLSAGTDSISAAEVLTPRQRQILQLIAEGRGPREIASGLNVSVKTVEAHRAQLMDRLGIYNVPGLVRFAIRVGLVNPET</sequence>
<dbReference type="PRINTS" id="PR00038">
    <property type="entry name" value="HTHLUXR"/>
</dbReference>
<dbReference type="EMBL" id="FNFH01000002">
    <property type="protein sequence ID" value="SDJ93989.1"/>
    <property type="molecule type" value="Genomic_DNA"/>
</dbReference>
<evidence type="ECO:0000313" key="9">
    <source>
        <dbReference type="Proteomes" id="UP000199305"/>
    </source>
</evidence>
<dbReference type="PROSITE" id="PS50043">
    <property type="entry name" value="HTH_LUXR_2"/>
    <property type="match status" value="1"/>
</dbReference>
<dbReference type="PROSITE" id="PS50110">
    <property type="entry name" value="RESPONSE_REGULATORY"/>
    <property type="match status" value="1"/>
</dbReference>
<evidence type="ECO:0000256" key="3">
    <source>
        <dbReference type="ARBA" id="ARBA00023125"/>
    </source>
</evidence>
<dbReference type="InterPro" id="IPR016032">
    <property type="entry name" value="Sig_transdc_resp-reg_C-effctor"/>
</dbReference>
<dbReference type="Pfam" id="PF00196">
    <property type="entry name" value="GerE"/>
    <property type="match status" value="1"/>
</dbReference>
<dbReference type="Pfam" id="PF00072">
    <property type="entry name" value="Response_reg"/>
    <property type="match status" value="1"/>
</dbReference>
<dbReference type="OrthoDB" id="9796655at2"/>
<dbReference type="GO" id="GO:0000160">
    <property type="term" value="P:phosphorelay signal transduction system"/>
    <property type="evidence" value="ECO:0007669"/>
    <property type="project" value="InterPro"/>
</dbReference>
<keyword evidence="9" id="KW-1185">Reference proteome</keyword>
<dbReference type="SUPFAM" id="SSF46894">
    <property type="entry name" value="C-terminal effector domain of the bipartite response regulators"/>
    <property type="match status" value="1"/>
</dbReference>
<proteinExistence type="predicted"/>
<dbReference type="InterPro" id="IPR011006">
    <property type="entry name" value="CheY-like_superfamily"/>
</dbReference>
<dbReference type="GO" id="GO:0006355">
    <property type="term" value="P:regulation of DNA-templated transcription"/>
    <property type="evidence" value="ECO:0007669"/>
    <property type="project" value="InterPro"/>
</dbReference>
<evidence type="ECO:0000256" key="1">
    <source>
        <dbReference type="ARBA" id="ARBA00022553"/>
    </source>
</evidence>
<dbReference type="PANTHER" id="PTHR43214:SF41">
    <property type="entry name" value="NITRATE_NITRITE RESPONSE REGULATOR PROTEIN NARP"/>
    <property type="match status" value="1"/>
</dbReference>
<evidence type="ECO:0000259" key="7">
    <source>
        <dbReference type="PROSITE" id="PS50110"/>
    </source>
</evidence>
<dbReference type="CDD" id="cd17535">
    <property type="entry name" value="REC_NarL-like"/>
    <property type="match status" value="1"/>
</dbReference>
<evidence type="ECO:0000256" key="2">
    <source>
        <dbReference type="ARBA" id="ARBA00023015"/>
    </source>
</evidence>
<reference evidence="9" key="1">
    <citation type="submission" date="2016-10" db="EMBL/GenBank/DDBJ databases">
        <authorList>
            <person name="Varghese N."/>
            <person name="Submissions S."/>
        </authorList>
    </citation>
    <scope>NUCLEOTIDE SEQUENCE [LARGE SCALE GENOMIC DNA]</scope>
    <source>
        <strain evidence="9">CGMCC 1.10658</strain>
    </source>
</reference>
<feature type="domain" description="Response regulatory" evidence="7">
    <location>
        <begin position="13"/>
        <end position="129"/>
    </location>
</feature>
<dbReference type="CDD" id="cd06170">
    <property type="entry name" value="LuxR_C_like"/>
    <property type="match status" value="1"/>
</dbReference>
<keyword evidence="4" id="KW-0804">Transcription</keyword>
<dbReference type="SUPFAM" id="SSF52172">
    <property type="entry name" value="CheY-like"/>
    <property type="match status" value="1"/>
</dbReference>
<dbReference type="PANTHER" id="PTHR43214">
    <property type="entry name" value="TWO-COMPONENT RESPONSE REGULATOR"/>
    <property type="match status" value="1"/>
</dbReference>
<dbReference type="Proteomes" id="UP000199305">
    <property type="component" value="Unassembled WGS sequence"/>
</dbReference>
<evidence type="ECO:0000256" key="5">
    <source>
        <dbReference type="PROSITE-ProRule" id="PRU00169"/>
    </source>
</evidence>
<keyword evidence="1 5" id="KW-0597">Phosphoprotein</keyword>
<organism evidence="8 9">
    <name type="scientific">Microbulbifer yueqingensis</name>
    <dbReference type="NCBI Taxonomy" id="658219"/>
    <lineage>
        <taxon>Bacteria</taxon>
        <taxon>Pseudomonadati</taxon>
        <taxon>Pseudomonadota</taxon>
        <taxon>Gammaproteobacteria</taxon>
        <taxon>Cellvibrionales</taxon>
        <taxon>Microbulbiferaceae</taxon>
        <taxon>Microbulbifer</taxon>
    </lineage>
</organism>
<dbReference type="STRING" id="658219.SAMN05216212_1238"/>
<dbReference type="SMART" id="SM00421">
    <property type="entry name" value="HTH_LUXR"/>
    <property type="match status" value="1"/>
</dbReference>
<dbReference type="AlphaFoldDB" id="A0A1G8XTT6"/>
<name>A0A1G8XTT6_9GAMM</name>
<dbReference type="SMART" id="SM00448">
    <property type="entry name" value="REC"/>
    <property type="match status" value="1"/>
</dbReference>
<dbReference type="InterPro" id="IPR000792">
    <property type="entry name" value="Tscrpt_reg_LuxR_C"/>
</dbReference>
<protein>
    <submittedName>
        <fullName evidence="8">Two component transcriptional regulator, LuxR family</fullName>
    </submittedName>
</protein>
<keyword evidence="2" id="KW-0805">Transcription regulation</keyword>
<dbReference type="Gene3D" id="3.40.50.2300">
    <property type="match status" value="1"/>
</dbReference>
<feature type="domain" description="HTH luxR-type" evidence="6">
    <location>
        <begin position="154"/>
        <end position="219"/>
    </location>
</feature>
<dbReference type="RefSeq" id="WP_091510131.1">
    <property type="nucleotide sequence ID" value="NZ_FNFH01000002.1"/>
</dbReference>
<evidence type="ECO:0000256" key="4">
    <source>
        <dbReference type="ARBA" id="ARBA00023163"/>
    </source>
</evidence>
<dbReference type="InterPro" id="IPR039420">
    <property type="entry name" value="WalR-like"/>
</dbReference>
<dbReference type="InterPro" id="IPR058245">
    <property type="entry name" value="NreC/VraR/RcsB-like_REC"/>
</dbReference>
<feature type="modified residue" description="4-aspartylphosphate" evidence="5">
    <location>
        <position position="64"/>
    </location>
</feature>
<evidence type="ECO:0000259" key="6">
    <source>
        <dbReference type="PROSITE" id="PS50043"/>
    </source>
</evidence>